<name>A0ABP3YEL1_9BACT</name>
<dbReference type="Gene3D" id="3.30.300.130">
    <property type="entry name" value="Fe-S cluster assembly (FSCA)"/>
    <property type="match status" value="1"/>
</dbReference>
<dbReference type="SUPFAM" id="SSF110836">
    <property type="entry name" value="Hypothetical protein SAV1430"/>
    <property type="match status" value="1"/>
</dbReference>
<gene>
    <name evidence="3" type="ORF">GCM10009119_22970</name>
</gene>
<comment type="caution">
    <text evidence="3">The sequence shown here is derived from an EMBL/GenBank/DDBJ whole genome shotgun (WGS) entry which is preliminary data.</text>
</comment>
<dbReference type="Proteomes" id="UP001500469">
    <property type="component" value="Unassembled WGS sequence"/>
</dbReference>
<reference evidence="4" key="1">
    <citation type="journal article" date="2019" name="Int. J. Syst. Evol. Microbiol.">
        <title>The Global Catalogue of Microorganisms (GCM) 10K type strain sequencing project: providing services to taxonomists for standard genome sequencing and annotation.</title>
        <authorList>
            <consortium name="The Broad Institute Genomics Platform"/>
            <consortium name="The Broad Institute Genome Sequencing Center for Infectious Disease"/>
            <person name="Wu L."/>
            <person name="Ma J."/>
        </authorList>
    </citation>
    <scope>NUCLEOTIDE SEQUENCE [LARGE SCALE GENOMIC DNA]</scope>
    <source>
        <strain evidence="4">JCM 16112</strain>
    </source>
</reference>
<dbReference type="Pfam" id="PF08712">
    <property type="entry name" value="Nfu_N"/>
    <property type="match status" value="1"/>
</dbReference>
<proteinExistence type="inferred from homology"/>
<sequence length="204" mass="22767">MVFLYNQNPITMLKAQSRPVHLYMEANPNPNSLKFVANFMLVEEGVSFDYPSAESAENSQLAKELFNFAAVQRVFIASNFVTVTKSEDVEWPEIQQIIRDHIKQYLESGQTAVSATFEKDPLFDENDSEVVKKIKGILDEYIRPAVEQDGGAIVFHSFHDGIVKVHLQGSCSGCPSSTVTLKAGIQNLLTRMLPEVKEVQAEGI</sequence>
<accession>A0ABP3YEL1</accession>
<evidence type="ECO:0000313" key="4">
    <source>
        <dbReference type="Proteomes" id="UP001500469"/>
    </source>
</evidence>
<dbReference type="PANTHER" id="PTHR11178:SF1">
    <property type="entry name" value="NFU1 IRON-SULFUR CLUSTER SCAFFOLD HOMOLOG, MITOCHONDRIAL"/>
    <property type="match status" value="1"/>
</dbReference>
<dbReference type="InterPro" id="IPR001075">
    <property type="entry name" value="NIF_FeS_clus_asmbl_NifU_C"/>
</dbReference>
<evidence type="ECO:0000313" key="3">
    <source>
        <dbReference type="EMBL" id="GAA0879329.1"/>
    </source>
</evidence>
<dbReference type="PIRSF" id="PIRSF036773">
    <property type="entry name" value="HIRIP5"/>
    <property type="match status" value="1"/>
</dbReference>
<dbReference type="InterPro" id="IPR035433">
    <property type="entry name" value="NFU1-like"/>
</dbReference>
<dbReference type="PANTHER" id="PTHR11178">
    <property type="entry name" value="IRON-SULFUR CLUSTER SCAFFOLD PROTEIN NFU-RELATED"/>
    <property type="match status" value="1"/>
</dbReference>
<evidence type="ECO:0000259" key="2">
    <source>
        <dbReference type="SMART" id="SM00932"/>
    </source>
</evidence>
<dbReference type="SMART" id="SM00932">
    <property type="entry name" value="Nfu_N"/>
    <property type="match status" value="1"/>
</dbReference>
<comment type="similarity">
    <text evidence="1">Belongs to the NifU family.</text>
</comment>
<dbReference type="EMBL" id="BAAAFI010000010">
    <property type="protein sequence ID" value="GAA0879329.1"/>
    <property type="molecule type" value="Genomic_DNA"/>
</dbReference>
<dbReference type="InterPro" id="IPR034904">
    <property type="entry name" value="FSCA_dom_sf"/>
</dbReference>
<organism evidence="3 4">
    <name type="scientific">Algoriphagus jejuensis</name>
    <dbReference type="NCBI Taxonomy" id="419934"/>
    <lineage>
        <taxon>Bacteria</taxon>
        <taxon>Pseudomonadati</taxon>
        <taxon>Bacteroidota</taxon>
        <taxon>Cytophagia</taxon>
        <taxon>Cytophagales</taxon>
        <taxon>Cyclobacteriaceae</taxon>
        <taxon>Algoriphagus</taxon>
    </lineage>
</organism>
<feature type="domain" description="Scaffold protein Nfu/NifU N-terminal" evidence="2">
    <location>
        <begin position="22"/>
        <end position="109"/>
    </location>
</feature>
<keyword evidence="4" id="KW-1185">Reference proteome</keyword>
<dbReference type="Gene3D" id="3.30.1370.70">
    <property type="entry name" value="Scaffold protein Nfu/NifU, N-terminal domain"/>
    <property type="match status" value="1"/>
</dbReference>
<dbReference type="Pfam" id="PF01106">
    <property type="entry name" value="NifU"/>
    <property type="match status" value="1"/>
</dbReference>
<dbReference type="SUPFAM" id="SSF117916">
    <property type="entry name" value="Fe-S cluster assembly (FSCA) domain-like"/>
    <property type="match status" value="1"/>
</dbReference>
<protein>
    <submittedName>
        <fullName evidence="3">NifU family protein</fullName>
    </submittedName>
</protein>
<dbReference type="InterPro" id="IPR036498">
    <property type="entry name" value="Nfu/NifU_N_sf"/>
</dbReference>
<dbReference type="InterPro" id="IPR014824">
    <property type="entry name" value="Nfu/NifU_N"/>
</dbReference>
<evidence type="ECO:0000256" key="1">
    <source>
        <dbReference type="ARBA" id="ARBA00006420"/>
    </source>
</evidence>